<keyword evidence="2" id="KW-1185">Reference proteome</keyword>
<dbReference type="EMBL" id="JASBWT010000040">
    <property type="protein sequence ID" value="KAJ9092267.1"/>
    <property type="molecule type" value="Genomic_DNA"/>
</dbReference>
<protein>
    <submittedName>
        <fullName evidence="1">Uncharacterized protein</fullName>
    </submittedName>
</protein>
<sequence length="488" mass="52756">MLIVPVADATDALAWLVLFRSLEWHAERYFEHLHCLSESSQLANLTTVPSLLGVLGIADTRFVVHLSVLPTSANVPVIQIGLVICVTALVLAAFSNKLWQTMLAQGLLYGSGQAFIVPLILSLPTQWFFAHRGLATGLVGGFAGCGGAINVIFARELIARFNGSRKTLGILAGLQAGVGMLALLLIKEQRVAPYRFDWRARRLVRRVPPSTSIPVKERDTPTSEKQDNTIQQEEIAEKTAAAANTDAPPVIEQEEPAKQTTGTEVPGGLHRIFRTNVFWSFWMGIFISTFGFLPPFAYITSYTQDTIVPNLDPTSITRLTSAWPLCCMGFGMFVGRAFVGMVADKIGAIQTFIIAMEFAGFLQMIAWHFATTYPGVICFSLVYGAFGGSGLSLIPVVTGQLFGVGPNFATLVGLGMLASAPGQLVGPTISGAILDSSNGQWIGFQIFSGAMMCFGGLIAIWTWWRGIGLEFGKGERKLAVMPDNNSRV</sequence>
<evidence type="ECO:0000313" key="1">
    <source>
        <dbReference type="EMBL" id="KAJ9092267.1"/>
    </source>
</evidence>
<gene>
    <name evidence="1" type="ORF">QFC21_006909</name>
</gene>
<organism evidence="1 2">
    <name type="scientific">Naganishia friedmannii</name>
    <dbReference type="NCBI Taxonomy" id="89922"/>
    <lineage>
        <taxon>Eukaryota</taxon>
        <taxon>Fungi</taxon>
        <taxon>Dikarya</taxon>
        <taxon>Basidiomycota</taxon>
        <taxon>Agaricomycotina</taxon>
        <taxon>Tremellomycetes</taxon>
        <taxon>Filobasidiales</taxon>
        <taxon>Filobasidiaceae</taxon>
        <taxon>Naganishia</taxon>
    </lineage>
</organism>
<comment type="caution">
    <text evidence="1">The sequence shown here is derived from an EMBL/GenBank/DDBJ whole genome shotgun (WGS) entry which is preliminary data.</text>
</comment>
<dbReference type="Proteomes" id="UP001227268">
    <property type="component" value="Unassembled WGS sequence"/>
</dbReference>
<accession>A0ACC2V0X0</accession>
<name>A0ACC2V0X0_9TREE</name>
<proteinExistence type="predicted"/>
<evidence type="ECO:0000313" key="2">
    <source>
        <dbReference type="Proteomes" id="UP001227268"/>
    </source>
</evidence>
<reference evidence="1" key="1">
    <citation type="submission" date="2023-04" db="EMBL/GenBank/DDBJ databases">
        <title>Draft Genome sequencing of Naganishia species isolated from polar environments using Oxford Nanopore Technology.</title>
        <authorList>
            <person name="Leo P."/>
            <person name="Venkateswaran K."/>
        </authorList>
    </citation>
    <scope>NUCLEOTIDE SEQUENCE</scope>
    <source>
        <strain evidence="1">MNA-CCFEE 5423</strain>
    </source>
</reference>